<evidence type="ECO:0000313" key="9">
    <source>
        <dbReference type="Proteomes" id="UP001142055"/>
    </source>
</evidence>
<dbReference type="Proteomes" id="UP001142055">
    <property type="component" value="Chromosome 3"/>
</dbReference>
<reference evidence="8" key="1">
    <citation type="submission" date="2022-12" db="EMBL/GenBank/DDBJ databases">
        <title>Genome assemblies of Blomia tropicalis.</title>
        <authorList>
            <person name="Cui Y."/>
        </authorList>
    </citation>
    <scope>NUCLEOTIDE SEQUENCE</scope>
    <source>
        <tissue evidence="8">Adult mites</tissue>
    </source>
</reference>
<dbReference type="PANTHER" id="PTHR12352">
    <property type="entry name" value="SECRETED MODULAR CALCIUM-BINDING PROTEIN"/>
    <property type="match status" value="1"/>
</dbReference>
<dbReference type="Pfam" id="PF00086">
    <property type="entry name" value="Thyroglobulin_1"/>
    <property type="match status" value="2"/>
</dbReference>
<dbReference type="PANTHER" id="PTHR12352:SF3">
    <property type="entry name" value="NIDOGEN-2"/>
    <property type="match status" value="1"/>
</dbReference>
<dbReference type="SMART" id="SM00211">
    <property type="entry name" value="TY"/>
    <property type="match status" value="2"/>
</dbReference>
<feature type="domain" description="Thyroglobulin type-1" evidence="7">
    <location>
        <begin position="22"/>
        <end position="73"/>
    </location>
</feature>
<dbReference type="OMA" id="WCADENG"/>
<name>A0A9Q0RLK5_BLOTA</name>
<dbReference type="GO" id="GO:0005615">
    <property type="term" value="C:extracellular space"/>
    <property type="evidence" value="ECO:0007669"/>
    <property type="project" value="TreeGrafter"/>
</dbReference>
<evidence type="ECO:0000256" key="5">
    <source>
        <dbReference type="PROSITE-ProRule" id="PRU00500"/>
    </source>
</evidence>
<feature type="chain" id="PRO_5040209660" description="Thyroglobulin type-1 domain-containing protein" evidence="6">
    <location>
        <begin position="22"/>
        <end position="153"/>
    </location>
</feature>
<evidence type="ECO:0000256" key="4">
    <source>
        <dbReference type="ARBA" id="ARBA00023157"/>
    </source>
</evidence>
<feature type="signal peptide" evidence="6">
    <location>
        <begin position="1"/>
        <end position="21"/>
    </location>
</feature>
<organism evidence="8 9">
    <name type="scientific">Blomia tropicalis</name>
    <name type="common">Mite</name>
    <dbReference type="NCBI Taxonomy" id="40697"/>
    <lineage>
        <taxon>Eukaryota</taxon>
        <taxon>Metazoa</taxon>
        <taxon>Ecdysozoa</taxon>
        <taxon>Arthropoda</taxon>
        <taxon>Chelicerata</taxon>
        <taxon>Arachnida</taxon>
        <taxon>Acari</taxon>
        <taxon>Acariformes</taxon>
        <taxon>Sarcoptiformes</taxon>
        <taxon>Astigmata</taxon>
        <taxon>Glycyphagoidea</taxon>
        <taxon>Echimyopodidae</taxon>
        <taxon>Blomia</taxon>
    </lineage>
</organism>
<dbReference type="CDD" id="cd00191">
    <property type="entry name" value="TY"/>
    <property type="match status" value="2"/>
</dbReference>
<feature type="disulfide bond" evidence="5">
    <location>
        <begin position="125"/>
        <end position="132"/>
    </location>
</feature>
<comment type="caution">
    <text evidence="8">The sequence shown here is derived from an EMBL/GenBank/DDBJ whole genome shotgun (WGS) entry which is preliminary data.</text>
</comment>
<dbReference type="InterPro" id="IPR036857">
    <property type="entry name" value="Thyroglobulin_1_sf"/>
</dbReference>
<comment type="caution">
    <text evidence="5">Lacks conserved residue(s) required for the propagation of feature annotation.</text>
</comment>
<dbReference type="GO" id="GO:0005604">
    <property type="term" value="C:basement membrane"/>
    <property type="evidence" value="ECO:0007669"/>
    <property type="project" value="TreeGrafter"/>
</dbReference>
<dbReference type="InterPro" id="IPR000716">
    <property type="entry name" value="Thyroglobulin_1"/>
</dbReference>
<dbReference type="OrthoDB" id="6425141at2759"/>
<evidence type="ECO:0000256" key="6">
    <source>
        <dbReference type="SAM" id="SignalP"/>
    </source>
</evidence>
<protein>
    <recommendedName>
        <fullName evidence="7">Thyroglobulin type-1 domain-containing protein</fullName>
    </recommendedName>
</protein>
<evidence type="ECO:0000259" key="7">
    <source>
        <dbReference type="PROSITE" id="PS51162"/>
    </source>
</evidence>
<feature type="disulfide bond" evidence="5">
    <location>
        <begin position="56"/>
        <end position="63"/>
    </location>
</feature>
<dbReference type="PROSITE" id="PS51162">
    <property type="entry name" value="THYROGLOBULIN_1_2"/>
    <property type="match status" value="2"/>
</dbReference>
<keyword evidence="3" id="KW-0677">Repeat</keyword>
<proteinExistence type="predicted"/>
<keyword evidence="4 5" id="KW-1015">Disulfide bond</keyword>
<keyword evidence="6" id="KW-0732">Signal</keyword>
<comment type="subcellular location">
    <subcellularLocation>
        <location evidence="1">Secreted</location>
    </subcellularLocation>
</comment>
<dbReference type="GO" id="GO:0007160">
    <property type="term" value="P:cell-matrix adhesion"/>
    <property type="evidence" value="ECO:0007669"/>
    <property type="project" value="TreeGrafter"/>
</dbReference>
<gene>
    <name evidence="8" type="ORF">RDWZM_009717</name>
</gene>
<dbReference type="SUPFAM" id="SSF57610">
    <property type="entry name" value="Thyroglobulin type-1 domain"/>
    <property type="match status" value="2"/>
</dbReference>
<dbReference type="EMBL" id="JAPWDV010000003">
    <property type="protein sequence ID" value="KAJ6218560.1"/>
    <property type="molecule type" value="Genomic_DNA"/>
</dbReference>
<evidence type="ECO:0000313" key="8">
    <source>
        <dbReference type="EMBL" id="KAJ6218560.1"/>
    </source>
</evidence>
<dbReference type="InterPro" id="IPR051950">
    <property type="entry name" value="Dev_reg/Prot_inhib"/>
</dbReference>
<dbReference type="PROSITE" id="PS00484">
    <property type="entry name" value="THYROGLOBULIN_1_1"/>
    <property type="match status" value="1"/>
</dbReference>
<dbReference type="Gene3D" id="4.10.800.10">
    <property type="entry name" value="Thyroglobulin type-1"/>
    <property type="match status" value="2"/>
</dbReference>
<keyword evidence="9" id="KW-1185">Reference proteome</keyword>
<evidence type="ECO:0000256" key="3">
    <source>
        <dbReference type="ARBA" id="ARBA00022737"/>
    </source>
</evidence>
<dbReference type="AlphaFoldDB" id="A0A9Q0RLK5"/>
<keyword evidence="2" id="KW-0964">Secreted</keyword>
<sequence>MMIRIIILCVCLSSYALPSLAQTACQKQKEKEATNNSPLKLDVKCTENGDYAPLQCFPGNKFCYCALPDGTQVTQPSRNRKFCACDLLKYDADKKLNINGRPIDPPSGTWVPKCQRDGLFYAKQCEAGTNVCWCVNQDGAQTSKDKKVGITCS</sequence>
<evidence type="ECO:0000256" key="2">
    <source>
        <dbReference type="ARBA" id="ARBA00022525"/>
    </source>
</evidence>
<feature type="domain" description="Thyroglobulin type-1" evidence="7">
    <location>
        <begin position="82"/>
        <end position="152"/>
    </location>
</feature>
<evidence type="ECO:0000256" key="1">
    <source>
        <dbReference type="ARBA" id="ARBA00004613"/>
    </source>
</evidence>
<accession>A0A9Q0RLK5</accession>